<accession>A0ABV2AQS3</accession>
<gene>
    <name evidence="2" type="ORF">MHBO_003511</name>
</gene>
<dbReference type="EMBL" id="JBDODL010002032">
    <property type="protein sequence ID" value="MES1921987.1"/>
    <property type="molecule type" value="Genomic_DNA"/>
</dbReference>
<reference evidence="2 3" key="1">
    <citation type="journal article" date="2024" name="BMC Biol.">
        <title>Comparative genomics of Ascetosporea gives new insight into the evolutionary basis for animal parasitism in Rhizaria.</title>
        <authorList>
            <person name="Hiltunen Thoren M."/>
            <person name="Onut-Brannstrom I."/>
            <person name="Alfjorden A."/>
            <person name="Peckova H."/>
            <person name="Swords F."/>
            <person name="Hooper C."/>
            <person name="Holzer A.S."/>
            <person name="Bass D."/>
            <person name="Burki F."/>
        </authorList>
    </citation>
    <scope>NUCLEOTIDE SEQUENCE [LARGE SCALE GENOMIC DNA]</scope>
    <source>
        <strain evidence="2">20-A016</strain>
    </source>
</reference>
<name>A0ABV2AQS3_9EUKA</name>
<organism evidence="2 3">
    <name type="scientific">Bonamia ostreae</name>
    <dbReference type="NCBI Taxonomy" id="126728"/>
    <lineage>
        <taxon>Eukaryota</taxon>
        <taxon>Sar</taxon>
        <taxon>Rhizaria</taxon>
        <taxon>Endomyxa</taxon>
        <taxon>Ascetosporea</taxon>
        <taxon>Haplosporida</taxon>
        <taxon>Bonamia</taxon>
    </lineage>
</organism>
<protein>
    <submittedName>
        <fullName evidence="2">Uncharacterized protein</fullName>
    </submittedName>
</protein>
<evidence type="ECO:0000256" key="1">
    <source>
        <dbReference type="SAM" id="SignalP"/>
    </source>
</evidence>
<feature type="signal peptide" evidence="1">
    <location>
        <begin position="1"/>
        <end position="17"/>
    </location>
</feature>
<keyword evidence="3" id="KW-1185">Reference proteome</keyword>
<sequence>MLKIVLTMLIFSLQQQTIDINKLLSEGHYEQIKREYMEVDEETKKMYLSSLKSIRNAMNDSPMKTELTKFVDELENVSADLYENGDFGNFISIFSFIVFQI</sequence>
<feature type="chain" id="PRO_5046003627" evidence="1">
    <location>
        <begin position="18"/>
        <end position="101"/>
    </location>
</feature>
<evidence type="ECO:0000313" key="2">
    <source>
        <dbReference type="EMBL" id="MES1921987.1"/>
    </source>
</evidence>
<evidence type="ECO:0000313" key="3">
    <source>
        <dbReference type="Proteomes" id="UP001439008"/>
    </source>
</evidence>
<proteinExistence type="predicted"/>
<keyword evidence="1" id="KW-0732">Signal</keyword>
<dbReference type="Proteomes" id="UP001439008">
    <property type="component" value="Unassembled WGS sequence"/>
</dbReference>
<comment type="caution">
    <text evidence="2">The sequence shown here is derived from an EMBL/GenBank/DDBJ whole genome shotgun (WGS) entry which is preliminary data.</text>
</comment>